<feature type="binding site" evidence="9">
    <location>
        <position position="79"/>
    </location>
    <ligand>
        <name>S-adenosyl-L-methionine</name>
        <dbReference type="ChEBI" id="CHEBI:59789"/>
    </ligand>
</feature>
<dbReference type="RefSeq" id="WP_025385174.1">
    <property type="nucleotide sequence ID" value="NZ_KV441805.1"/>
</dbReference>
<keyword evidence="3 9" id="KW-0489">Methyltransferase</keyword>
<evidence type="ECO:0000256" key="7">
    <source>
        <dbReference type="ARBA" id="ARBA00060552"/>
    </source>
</evidence>
<dbReference type="Proteomes" id="UP000054858">
    <property type="component" value="Unassembled WGS sequence"/>
</dbReference>
<evidence type="ECO:0000256" key="3">
    <source>
        <dbReference type="ARBA" id="ARBA00022603"/>
    </source>
</evidence>
<evidence type="ECO:0000256" key="5">
    <source>
        <dbReference type="ARBA" id="ARBA00022691"/>
    </source>
</evidence>
<keyword evidence="6 9" id="KW-0819">tRNA processing</keyword>
<gene>
    <name evidence="9 10" type="primary">trmB</name>
    <name evidence="10" type="ORF">Loak_0267</name>
</gene>
<feature type="binding site" evidence="9">
    <location>
        <position position="54"/>
    </location>
    <ligand>
        <name>S-adenosyl-L-methionine</name>
        <dbReference type="ChEBI" id="CHEBI:59789"/>
    </ligand>
</feature>
<dbReference type="InterPro" id="IPR029063">
    <property type="entry name" value="SAM-dependent_MTases_sf"/>
</dbReference>
<comment type="caution">
    <text evidence="10">The sequence shown here is derived from an EMBL/GenBank/DDBJ whole genome shotgun (WGS) entry which is preliminary data.</text>
</comment>
<protein>
    <recommendedName>
        <fullName evidence="9">tRNA (guanine-N(7)-)-methyltransferase</fullName>
        <ecNumber evidence="9">2.1.1.33</ecNumber>
    </recommendedName>
    <alternativeName>
        <fullName evidence="9">tRNA (guanine(46)-N(7))-methyltransferase</fullName>
    </alternativeName>
    <alternativeName>
        <fullName evidence="9">tRNA(m7G46)-methyltransferase</fullName>
    </alternativeName>
</protein>
<organism evidence="10 11">
    <name type="scientific">Legionella oakridgensis</name>
    <dbReference type="NCBI Taxonomy" id="29423"/>
    <lineage>
        <taxon>Bacteria</taxon>
        <taxon>Pseudomonadati</taxon>
        <taxon>Pseudomonadota</taxon>
        <taxon>Gammaproteobacteria</taxon>
        <taxon>Legionellales</taxon>
        <taxon>Legionellaceae</taxon>
        <taxon>Legionella</taxon>
    </lineage>
</organism>
<evidence type="ECO:0000256" key="6">
    <source>
        <dbReference type="ARBA" id="ARBA00022694"/>
    </source>
</evidence>
<dbReference type="GO" id="GO:0043527">
    <property type="term" value="C:tRNA methyltransferase complex"/>
    <property type="evidence" value="ECO:0007669"/>
    <property type="project" value="TreeGrafter"/>
</dbReference>
<dbReference type="InterPro" id="IPR003358">
    <property type="entry name" value="tRNA_(Gua-N-7)_MeTrfase_Trmb"/>
</dbReference>
<feature type="binding site" evidence="9">
    <location>
        <position position="133"/>
    </location>
    <ligand>
        <name>substrate</name>
    </ligand>
</feature>
<keyword evidence="4 9" id="KW-0808">Transferase</keyword>
<evidence type="ECO:0000256" key="1">
    <source>
        <dbReference type="ARBA" id="ARBA00000142"/>
    </source>
</evidence>
<dbReference type="SUPFAM" id="SSF53335">
    <property type="entry name" value="S-adenosyl-L-methionine-dependent methyltransferases"/>
    <property type="match status" value="1"/>
</dbReference>
<sequence length="224" mass="25795">MHRTIKSYVLRAGRVSNRQQLALEQWLKDYALFPSELVWNLTEEFGREAETIVEIGFGMGSSLLAMAKERPEVNFIGIEVHKAGIGSLVADLHDHALNNVRIAPFDATEVIETCLMDDVLAGVQIFFPDPWPKKRHHKRRLIQTDFIHRLVKKIKPGGFIHCATDWQDYAEHMLTVFMAEPSLRNQQAQGGFVPRPDTRPLTKFEQRGHKLGHKVWDLMFIRCQ</sequence>
<proteinExistence type="inferred from homology"/>
<evidence type="ECO:0000256" key="4">
    <source>
        <dbReference type="ARBA" id="ARBA00022679"/>
    </source>
</evidence>
<comment type="caution">
    <text evidence="9">Lacks conserved residue(s) required for the propagation of feature annotation.</text>
</comment>
<dbReference type="HAMAP" id="MF_01057">
    <property type="entry name" value="tRNA_methyltr_TrmB"/>
    <property type="match status" value="1"/>
</dbReference>
<feature type="binding site" evidence="9">
    <location>
        <position position="129"/>
    </location>
    <ligand>
        <name>S-adenosyl-L-methionine</name>
        <dbReference type="ChEBI" id="CHEBI:59789"/>
    </ligand>
</feature>
<dbReference type="NCBIfam" id="TIGR00091">
    <property type="entry name" value="tRNA (guanosine(46)-N7)-methyltransferase TrmB"/>
    <property type="match status" value="1"/>
</dbReference>
<dbReference type="Gene3D" id="3.40.50.150">
    <property type="entry name" value="Vaccinia Virus protein VP39"/>
    <property type="match status" value="1"/>
</dbReference>
<feature type="binding site" evidence="9">
    <location>
        <position position="165"/>
    </location>
    <ligand>
        <name>substrate</name>
    </ligand>
</feature>
<dbReference type="PROSITE" id="PS51625">
    <property type="entry name" value="SAM_MT_TRMB"/>
    <property type="match status" value="1"/>
</dbReference>
<comment type="catalytic activity">
    <reaction evidence="1 9">
        <text>guanosine(46) in tRNA + S-adenosyl-L-methionine = N(7)-methylguanosine(46) in tRNA + S-adenosyl-L-homocysteine</text>
        <dbReference type="Rhea" id="RHEA:42708"/>
        <dbReference type="Rhea" id="RHEA-COMP:10188"/>
        <dbReference type="Rhea" id="RHEA-COMP:10189"/>
        <dbReference type="ChEBI" id="CHEBI:57856"/>
        <dbReference type="ChEBI" id="CHEBI:59789"/>
        <dbReference type="ChEBI" id="CHEBI:74269"/>
        <dbReference type="ChEBI" id="CHEBI:74480"/>
        <dbReference type="EC" id="2.1.1.33"/>
    </reaction>
</comment>
<feature type="binding site" evidence="9">
    <location>
        <position position="106"/>
    </location>
    <ligand>
        <name>S-adenosyl-L-methionine</name>
        <dbReference type="ChEBI" id="CHEBI:59789"/>
    </ligand>
</feature>
<reference evidence="10 11" key="1">
    <citation type="submission" date="2015-11" db="EMBL/GenBank/DDBJ databases">
        <title>Genomic analysis of 38 Legionella species identifies large and diverse effector repertoires.</title>
        <authorList>
            <person name="Burstein D."/>
            <person name="Amaro F."/>
            <person name="Zusman T."/>
            <person name="Lifshitz Z."/>
            <person name="Cohen O."/>
            <person name="Gilbert J.A."/>
            <person name="Pupko T."/>
            <person name="Shuman H.A."/>
            <person name="Segal G."/>
        </authorList>
    </citation>
    <scope>NUCLEOTIDE SEQUENCE [LARGE SCALE GENOMIC DNA]</scope>
    <source>
        <strain evidence="10 11">Oak Ridge-10</strain>
    </source>
</reference>
<dbReference type="EC" id="2.1.1.33" evidence="9"/>
<accession>A0A0W0XHB7</accession>
<dbReference type="PANTHER" id="PTHR23417:SF14">
    <property type="entry name" value="PENTACOTRIPEPTIDE-REPEAT REGION OF PRORP DOMAIN-CONTAINING PROTEIN"/>
    <property type="match status" value="1"/>
</dbReference>
<keyword evidence="5 9" id="KW-0949">S-adenosyl-L-methionine</keyword>
<dbReference type="PATRIC" id="fig|29423.5.peg.275"/>
<evidence type="ECO:0000256" key="2">
    <source>
        <dbReference type="ARBA" id="ARBA00003015"/>
    </source>
</evidence>
<evidence type="ECO:0000313" key="10">
    <source>
        <dbReference type="EMBL" id="KTD44007.1"/>
    </source>
</evidence>
<comment type="similarity">
    <text evidence="8 9">Belongs to the class I-like SAM-binding methyltransferase superfamily. TrmB family.</text>
</comment>
<dbReference type="Pfam" id="PF02390">
    <property type="entry name" value="Methyltransf_4"/>
    <property type="match status" value="1"/>
</dbReference>
<comment type="pathway">
    <text evidence="7 9">tRNA modification; N(7)-methylguanine-tRNA biosynthesis.</text>
</comment>
<evidence type="ECO:0000256" key="9">
    <source>
        <dbReference type="HAMAP-Rule" id="MF_01057"/>
    </source>
</evidence>
<evidence type="ECO:0000256" key="8">
    <source>
        <dbReference type="ARBA" id="ARBA00060767"/>
    </source>
</evidence>
<dbReference type="FunFam" id="3.40.50.150:FF:000035">
    <property type="entry name" value="tRNA (guanine-N(7)-)-methyltransferase"/>
    <property type="match status" value="1"/>
</dbReference>
<name>A0A0W0XHB7_9GAMM</name>
<feature type="binding site" evidence="9">
    <location>
        <begin position="202"/>
        <end position="205"/>
    </location>
    <ligand>
        <name>substrate</name>
    </ligand>
</feature>
<dbReference type="AlphaFoldDB" id="A0A0W0XHB7"/>
<dbReference type="GO" id="GO:0008176">
    <property type="term" value="F:tRNA (guanine(46)-N7)-methyltransferase activity"/>
    <property type="evidence" value="ECO:0007669"/>
    <property type="project" value="UniProtKB-UniRule"/>
</dbReference>
<comment type="function">
    <text evidence="2 9">Catalyzes the formation of N(7)-methylguanine at position 46 (m7G46) in tRNA.</text>
</comment>
<dbReference type="InterPro" id="IPR055361">
    <property type="entry name" value="tRNA_methyltr_TrmB_bact"/>
</dbReference>
<dbReference type="PANTHER" id="PTHR23417">
    <property type="entry name" value="3-DEOXY-D-MANNO-OCTULOSONIC-ACID TRANSFERASE/TRNA GUANINE-N 7 - -METHYLTRANSFERASE"/>
    <property type="match status" value="1"/>
</dbReference>
<dbReference type="EMBL" id="LNYP01000005">
    <property type="protein sequence ID" value="KTD44007.1"/>
    <property type="molecule type" value="Genomic_DNA"/>
</dbReference>
<evidence type="ECO:0000313" key="11">
    <source>
        <dbReference type="Proteomes" id="UP000054858"/>
    </source>
</evidence>
<dbReference type="UniPathway" id="UPA00989"/>